<organism evidence="2 3">
    <name type="scientific">Cryobacterium glaciale</name>
    <dbReference type="NCBI Taxonomy" id="1259145"/>
    <lineage>
        <taxon>Bacteria</taxon>
        <taxon>Bacillati</taxon>
        <taxon>Actinomycetota</taxon>
        <taxon>Actinomycetes</taxon>
        <taxon>Micrococcales</taxon>
        <taxon>Microbacteriaceae</taxon>
        <taxon>Cryobacterium</taxon>
    </lineage>
</organism>
<dbReference type="AlphaFoldDB" id="A0A4R8V4I6"/>
<dbReference type="OrthoDB" id="5072236at2"/>
<gene>
    <name evidence="2" type="ORF">E3O06_01740</name>
</gene>
<reference evidence="2 3" key="1">
    <citation type="submission" date="2019-03" db="EMBL/GenBank/DDBJ databases">
        <title>Genomics of glacier-inhabiting Cryobacterium strains.</title>
        <authorList>
            <person name="Liu Q."/>
            <person name="Xin Y.-H."/>
        </authorList>
    </citation>
    <scope>NUCLEOTIDE SEQUENCE [LARGE SCALE GENOMIC DNA]</scope>
    <source>
        <strain evidence="2 3">HLT2-23</strain>
    </source>
</reference>
<sequence length="80" mass="8729">MSTLSVEELARKTYWRKRRFVRSGQMLMLAGVLVALVHWLAHIEAFGPGQPAGWLDLAVGYPMGGILLIVGAILAGKKLP</sequence>
<protein>
    <submittedName>
        <fullName evidence="2">Uncharacterized protein</fullName>
    </submittedName>
</protein>
<name>A0A4R8V4I6_9MICO</name>
<evidence type="ECO:0000313" key="2">
    <source>
        <dbReference type="EMBL" id="TFB76490.1"/>
    </source>
</evidence>
<keyword evidence="1" id="KW-0472">Membrane</keyword>
<evidence type="ECO:0000313" key="3">
    <source>
        <dbReference type="Proteomes" id="UP000298173"/>
    </source>
</evidence>
<evidence type="ECO:0000256" key="1">
    <source>
        <dbReference type="SAM" id="Phobius"/>
    </source>
</evidence>
<accession>A0A4R8V4I6</accession>
<dbReference type="Proteomes" id="UP000298173">
    <property type="component" value="Unassembled WGS sequence"/>
</dbReference>
<keyword evidence="3" id="KW-1185">Reference proteome</keyword>
<dbReference type="EMBL" id="SOEY01000006">
    <property type="protein sequence ID" value="TFB76490.1"/>
    <property type="molecule type" value="Genomic_DNA"/>
</dbReference>
<feature type="transmembrane region" description="Helical" evidence="1">
    <location>
        <begin position="53"/>
        <end position="75"/>
    </location>
</feature>
<keyword evidence="1" id="KW-1133">Transmembrane helix</keyword>
<comment type="caution">
    <text evidence="2">The sequence shown here is derived from an EMBL/GenBank/DDBJ whole genome shotgun (WGS) entry which is preliminary data.</text>
</comment>
<keyword evidence="1" id="KW-0812">Transmembrane</keyword>
<feature type="transmembrane region" description="Helical" evidence="1">
    <location>
        <begin position="20"/>
        <end position="41"/>
    </location>
</feature>
<proteinExistence type="predicted"/>